<comment type="caution">
    <text evidence="1">The sequence shown here is derived from an EMBL/GenBank/DDBJ whole genome shotgun (WGS) entry which is preliminary data.</text>
</comment>
<dbReference type="Gene3D" id="3.10.105.10">
    <property type="entry name" value="Dipeptide-binding Protein, Domain 3"/>
    <property type="match status" value="1"/>
</dbReference>
<gene>
    <name evidence="1" type="ORF">HER39_08495</name>
</gene>
<dbReference type="Proteomes" id="UP000523795">
    <property type="component" value="Unassembled WGS sequence"/>
</dbReference>
<protein>
    <submittedName>
        <fullName evidence="1">ABC transporter substrate-binding protein</fullName>
    </submittedName>
</protein>
<evidence type="ECO:0000313" key="1">
    <source>
        <dbReference type="EMBL" id="NKX50605.1"/>
    </source>
</evidence>
<feature type="non-terminal residue" evidence="1">
    <location>
        <position position="1"/>
    </location>
</feature>
<organism evidence="1 2">
    <name type="scientific">Arthrobacter deserti</name>
    <dbReference type="NCBI Taxonomy" id="1742687"/>
    <lineage>
        <taxon>Bacteria</taxon>
        <taxon>Bacillati</taxon>
        <taxon>Actinomycetota</taxon>
        <taxon>Actinomycetes</taxon>
        <taxon>Micrococcales</taxon>
        <taxon>Micrococcaceae</taxon>
        <taxon>Arthrobacter</taxon>
    </lineage>
</organism>
<accession>A0ABX1JMT2</accession>
<keyword evidence="2" id="KW-1185">Reference proteome</keyword>
<sequence length="83" mass="8730">AADKNAIASTVYEGTAVPARSLLPDGGWSYGDEAFSAAREELPPVVADVQKAKEILAGATADLTEPITIVYPSERSFYADIIS</sequence>
<dbReference type="EMBL" id="JAAZSR010000108">
    <property type="protein sequence ID" value="NKX50605.1"/>
    <property type="molecule type" value="Genomic_DNA"/>
</dbReference>
<dbReference type="SUPFAM" id="SSF53850">
    <property type="entry name" value="Periplasmic binding protein-like II"/>
    <property type="match status" value="1"/>
</dbReference>
<evidence type="ECO:0000313" key="2">
    <source>
        <dbReference type="Proteomes" id="UP000523795"/>
    </source>
</evidence>
<name>A0ABX1JMT2_9MICC</name>
<proteinExistence type="predicted"/>
<feature type="non-terminal residue" evidence="1">
    <location>
        <position position="83"/>
    </location>
</feature>
<reference evidence="1 2" key="1">
    <citation type="submission" date="2020-04" db="EMBL/GenBank/DDBJ databases">
        <authorList>
            <person name="Liu S."/>
        </authorList>
    </citation>
    <scope>NUCLEOTIDE SEQUENCE [LARGE SCALE GENOMIC DNA]</scope>
    <source>
        <strain evidence="1 2">CGMCC 1.15091</strain>
    </source>
</reference>